<evidence type="ECO:0000256" key="9">
    <source>
        <dbReference type="ARBA" id="ARBA00031684"/>
    </source>
</evidence>
<keyword evidence="5" id="KW-0999">Mitochondrion inner membrane</keyword>
<dbReference type="PANTHER" id="PTHR12022:SF0">
    <property type="entry name" value="CYTOCHROME B-C1 COMPLEX SUBUNIT 7"/>
    <property type="match status" value="1"/>
</dbReference>
<dbReference type="GO" id="GO:0045275">
    <property type="term" value="C:respiratory chain complex III"/>
    <property type="evidence" value="ECO:0007669"/>
    <property type="project" value="InterPro"/>
</dbReference>
<organism evidence="10 11">
    <name type="scientific">Cronartium quercuum f. sp. fusiforme G11</name>
    <dbReference type="NCBI Taxonomy" id="708437"/>
    <lineage>
        <taxon>Eukaryota</taxon>
        <taxon>Fungi</taxon>
        <taxon>Dikarya</taxon>
        <taxon>Basidiomycota</taxon>
        <taxon>Pucciniomycotina</taxon>
        <taxon>Pucciniomycetes</taxon>
        <taxon>Pucciniales</taxon>
        <taxon>Coleosporiaceae</taxon>
        <taxon>Cronartium</taxon>
    </lineage>
</organism>
<dbReference type="OrthoDB" id="425749at2759"/>
<evidence type="ECO:0000256" key="2">
    <source>
        <dbReference type="ARBA" id="ARBA00008554"/>
    </source>
</evidence>
<dbReference type="GO" id="GO:0006122">
    <property type="term" value="P:mitochondrial electron transport, ubiquinol to cytochrome c"/>
    <property type="evidence" value="ECO:0007669"/>
    <property type="project" value="InterPro"/>
</dbReference>
<evidence type="ECO:0000313" key="11">
    <source>
        <dbReference type="Proteomes" id="UP000886653"/>
    </source>
</evidence>
<dbReference type="SUPFAM" id="SSF81524">
    <property type="entry name" value="14 kDa protein of cytochrome bc1 complex (Ubiquinol-cytochrome c reductase)"/>
    <property type="match status" value="1"/>
</dbReference>
<evidence type="ECO:0000256" key="7">
    <source>
        <dbReference type="ARBA" id="ARBA00023128"/>
    </source>
</evidence>
<keyword evidence="3" id="KW-0813">Transport</keyword>
<evidence type="ECO:0000256" key="5">
    <source>
        <dbReference type="ARBA" id="ARBA00022792"/>
    </source>
</evidence>
<evidence type="ECO:0000313" key="10">
    <source>
        <dbReference type="EMBL" id="KAG0141414.1"/>
    </source>
</evidence>
<evidence type="ECO:0000256" key="8">
    <source>
        <dbReference type="ARBA" id="ARBA00023136"/>
    </source>
</evidence>
<keyword evidence="8" id="KW-0472">Membrane</keyword>
<evidence type="ECO:0000256" key="1">
    <source>
        <dbReference type="ARBA" id="ARBA00004443"/>
    </source>
</evidence>
<dbReference type="EMBL" id="MU167387">
    <property type="protein sequence ID" value="KAG0141414.1"/>
    <property type="molecule type" value="Genomic_DNA"/>
</dbReference>
<keyword evidence="7" id="KW-0496">Mitochondrion</keyword>
<keyword evidence="6" id="KW-0249">Electron transport</keyword>
<comment type="subcellular location">
    <subcellularLocation>
        <location evidence="1">Mitochondrion inner membrane</location>
        <topology evidence="1">Peripheral membrane protein</topology>
        <orientation evidence="1">Matrix side</orientation>
    </subcellularLocation>
</comment>
<dbReference type="Gene3D" id="1.10.1090.10">
    <property type="entry name" value="Cytochrome b-c1 complex subunit 7"/>
    <property type="match status" value="1"/>
</dbReference>
<keyword evidence="11" id="KW-1185">Reference proteome</keyword>
<dbReference type="GO" id="GO:0005743">
    <property type="term" value="C:mitochondrial inner membrane"/>
    <property type="evidence" value="ECO:0007669"/>
    <property type="project" value="UniProtKB-SubCell"/>
</dbReference>
<proteinExistence type="inferred from homology"/>
<evidence type="ECO:0000256" key="6">
    <source>
        <dbReference type="ARBA" id="ARBA00022982"/>
    </source>
</evidence>
<dbReference type="InterPro" id="IPR003197">
    <property type="entry name" value="QCR7"/>
</dbReference>
<dbReference type="Proteomes" id="UP000886653">
    <property type="component" value="Unassembled WGS sequence"/>
</dbReference>
<dbReference type="InterPro" id="IPR036544">
    <property type="entry name" value="QCR7_sf"/>
</dbReference>
<reference evidence="10" key="1">
    <citation type="submission" date="2013-11" db="EMBL/GenBank/DDBJ databases">
        <title>Genome sequence of the fusiform rust pathogen reveals effectors for host alternation and coevolution with pine.</title>
        <authorList>
            <consortium name="DOE Joint Genome Institute"/>
            <person name="Smith K."/>
            <person name="Pendleton A."/>
            <person name="Kubisiak T."/>
            <person name="Anderson C."/>
            <person name="Salamov A."/>
            <person name="Aerts A."/>
            <person name="Riley R."/>
            <person name="Clum A."/>
            <person name="Lindquist E."/>
            <person name="Ence D."/>
            <person name="Campbell M."/>
            <person name="Kronenberg Z."/>
            <person name="Feau N."/>
            <person name="Dhillon B."/>
            <person name="Hamelin R."/>
            <person name="Burleigh J."/>
            <person name="Smith J."/>
            <person name="Yandell M."/>
            <person name="Nelson C."/>
            <person name="Grigoriev I."/>
            <person name="Davis J."/>
        </authorList>
    </citation>
    <scope>NUCLEOTIDE SEQUENCE</scope>
    <source>
        <strain evidence="10">G11</strain>
    </source>
</reference>
<accession>A0A9P6T7D9</accession>
<gene>
    <name evidence="10" type="ORF">CROQUDRAFT_51749</name>
</gene>
<dbReference type="FunFam" id="1.10.1090.10:FF:000001">
    <property type="entry name" value="Cytochrome b-c1 complex subunit 7"/>
    <property type="match status" value="1"/>
</dbReference>
<dbReference type="AlphaFoldDB" id="A0A9P6T7D9"/>
<dbReference type="PANTHER" id="PTHR12022">
    <property type="entry name" value="UBIQUINOL-CYTOCHROME C REDUCTASE COMPLEX 14 KD PROTEIN"/>
    <property type="match status" value="1"/>
</dbReference>
<evidence type="ECO:0000256" key="4">
    <source>
        <dbReference type="ARBA" id="ARBA00022660"/>
    </source>
</evidence>
<comment type="caution">
    <text evidence="10">The sequence shown here is derived from an EMBL/GenBank/DDBJ whole genome shotgun (WGS) entry which is preliminary data.</text>
</comment>
<keyword evidence="4" id="KW-0679">Respiratory chain</keyword>
<comment type="similarity">
    <text evidence="2">Belongs to the UQCRB/QCR7 family.</text>
</comment>
<evidence type="ECO:0000256" key="3">
    <source>
        <dbReference type="ARBA" id="ARBA00022448"/>
    </source>
</evidence>
<name>A0A9P6T7D9_9BASI</name>
<protein>
    <recommendedName>
        <fullName evidence="9">Complex III subunit 7</fullName>
    </recommendedName>
</protein>
<dbReference type="Pfam" id="PF02271">
    <property type="entry name" value="UCR_14kD"/>
    <property type="match status" value="1"/>
</dbReference>
<sequence>MSALGVSVYQQIRANKSLYRFLKPIAGWYANLAGYRQHGLKYDDLIIEENPAVQKALSRLSEREQYDRAYRLRVAFQLSILHKELPKAQWTKPEDDVRYLVPLVKEIEAEESERVAWDTAQVAKSSSH</sequence>